<comment type="subcellular location">
    <subcellularLocation>
        <location evidence="1">Cell inner membrane</location>
    </subcellularLocation>
</comment>
<dbReference type="Gene3D" id="1.20.120.810">
    <property type="entry name" value="Vinculin, Vh2 four-helix bundle"/>
    <property type="match status" value="1"/>
</dbReference>
<dbReference type="EMBL" id="CP029608">
    <property type="protein sequence ID" value="AXI61705.1"/>
    <property type="molecule type" value="Genomic_DNA"/>
</dbReference>
<dbReference type="SUPFAM" id="SSF55060">
    <property type="entry name" value="GHMP Kinase, C-terminal domain"/>
    <property type="match status" value="1"/>
</dbReference>
<feature type="domain" description="Mce/MlaD" evidence="9">
    <location>
        <begin position="165"/>
        <end position="225"/>
    </location>
</feature>
<dbReference type="PANTHER" id="PTHR30462:SF0">
    <property type="entry name" value="INTERMEMBRANE TRANSPORT PROTEIN YEBT"/>
    <property type="match status" value="1"/>
</dbReference>
<accession>A0A345RQY9</accession>
<evidence type="ECO:0000256" key="3">
    <source>
        <dbReference type="ARBA" id="ARBA00022519"/>
    </source>
</evidence>
<feature type="domain" description="Mce/MlaD" evidence="9">
    <location>
        <begin position="293"/>
        <end position="403"/>
    </location>
</feature>
<dbReference type="PANTHER" id="PTHR30462">
    <property type="entry name" value="INTERMEMBRANE TRANSPORT PROTEIN PQIB-RELATED"/>
    <property type="match status" value="1"/>
</dbReference>
<dbReference type="RefSeq" id="WP_114883213.1">
    <property type="nucleotide sequence ID" value="NZ_CP029608.1"/>
</dbReference>
<organism evidence="10 11">
    <name type="scientific">Pseudomonas kribbensis</name>
    <dbReference type="NCBI Taxonomy" id="1628086"/>
    <lineage>
        <taxon>Bacteria</taxon>
        <taxon>Pseudomonadati</taxon>
        <taxon>Pseudomonadota</taxon>
        <taxon>Gammaproteobacteria</taxon>
        <taxon>Pseudomonadales</taxon>
        <taxon>Pseudomonadaceae</taxon>
        <taxon>Pseudomonas</taxon>
    </lineage>
</organism>
<proteinExistence type="predicted"/>
<evidence type="ECO:0000313" key="10">
    <source>
        <dbReference type="EMBL" id="AXI61705.1"/>
    </source>
</evidence>
<evidence type="ECO:0000256" key="1">
    <source>
        <dbReference type="ARBA" id="ARBA00004533"/>
    </source>
</evidence>
<evidence type="ECO:0000256" key="6">
    <source>
        <dbReference type="ARBA" id="ARBA00023136"/>
    </source>
</evidence>
<dbReference type="Proteomes" id="UP000253720">
    <property type="component" value="Chromosome"/>
</dbReference>
<dbReference type="InterPro" id="IPR003399">
    <property type="entry name" value="Mce/MlaD"/>
</dbReference>
<dbReference type="KEGG" id="pke:DLD99_14905"/>
<reference evidence="10 11" key="1">
    <citation type="submission" date="2018-05" db="EMBL/GenBank/DDBJ databases">
        <title>Complete genome sequence of Pseudomonas kribbensis 46-2(T).</title>
        <authorList>
            <person name="Jeong H."/>
            <person name="Lee S.-G."/>
            <person name="Rha E."/>
            <person name="Kim H."/>
        </authorList>
    </citation>
    <scope>NUCLEOTIDE SEQUENCE [LARGE SCALE GENOMIC DNA]</scope>
    <source>
        <strain evidence="10 11">46-2</strain>
    </source>
</reference>
<dbReference type="InterPro" id="IPR036554">
    <property type="entry name" value="GHMP_kinase_C_sf"/>
</dbReference>
<sequence>MESSATDKPQAPGQAPVKTRRFSISLVWIVPIVAVLVGISLVVHNLMQEGPTIVVTFKTGSGLTANKTEVKYRNVVVGQVSDVELADDQKSVNATIKLAKQAETFTREDSKFWVVRPRIGAGGVSGIDTLLSGDYIGADIGQSDSRAKNFNGLENPPPITYGEPGRRFNLHSSDLGSLDIGSPVYYRKIPVGQVVAYALDPDGKGVNIEVFIHAPNDAFVTENTRFWNASGIDVNVGANGFAVKTESLSTLLVGGIAFRAPDYSPNDVAAADEKSFDLFEDQQTALAPPAGKPQYLSLRFDQAMRGLKVDAPVEFLGMEIGRVVSINLDYDEKKRSFPVNVGIVIYPQRLGRAHEKMLKVLNHNPEDEAAAVRLIGTFVDNGLRAQARSGNLLTGQLYIALDFFPKAEKVAFDPTARPIVIPTIPGSLEQLQEKLEAMVDKLNKLPVERIAGNLDGNLVELRKSLSQFNTKTLPSVQNTLADVSKTLQSANSTLAEDSPQREKLTQTLDELGRMSRSLRELSDYLGRHPESLIRGRPDNAAPLDLKGPPRN</sequence>
<keyword evidence="4 8" id="KW-0812">Transmembrane</keyword>
<keyword evidence="5 8" id="KW-1133">Transmembrane helix</keyword>
<dbReference type="AlphaFoldDB" id="A0A345RQY9"/>
<feature type="domain" description="Mce/MlaD" evidence="9">
    <location>
        <begin position="50"/>
        <end position="115"/>
    </location>
</feature>
<gene>
    <name evidence="10" type="ORF">DLD99_14905</name>
</gene>
<dbReference type="Pfam" id="PF02470">
    <property type="entry name" value="MlaD"/>
    <property type="match status" value="3"/>
</dbReference>
<keyword evidence="11" id="KW-1185">Reference proteome</keyword>
<evidence type="ECO:0000256" key="5">
    <source>
        <dbReference type="ARBA" id="ARBA00022989"/>
    </source>
</evidence>
<protein>
    <submittedName>
        <fullName evidence="10">Mammalian cell entry protein</fullName>
    </submittedName>
</protein>
<evidence type="ECO:0000256" key="8">
    <source>
        <dbReference type="SAM" id="Phobius"/>
    </source>
</evidence>
<name>A0A345RQY9_9PSED</name>
<dbReference type="GO" id="GO:0005886">
    <property type="term" value="C:plasma membrane"/>
    <property type="evidence" value="ECO:0007669"/>
    <property type="project" value="UniProtKB-SubCell"/>
</dbReference>
<keyword evidence="3" id="KW-0997">Cell inner membrane</keyword>
<evidence type="ECO:0000256" key="4">
    <source>
        <dbReference type="ARBA" id="ARBA00022692"/>
    </source>
</evidence>
<feature type="transmembrane region" description="Helical" evidence="8">
    <location>
        <begin position="26"/>
        <end position="47"/>
    </location>
</feature>
<keyword evidence="2" id="KW-1003">Cell membrane</keyword>
<evidence type="ECO:0000256" key="2">
    <source>
        <dbReference type="ARBA" id="ARBA00022475"/>
    </source>
</evidence>
<keyword evidence="6 8" id="KW-0472">Membrane</keyword>
<evidence type="ECO:0000256" key="7">
    <source>
        <dbReference type="SAM" id="MobiDB-lite"/>
    </source>
</evidence>
<dbReference type="InterPro" id="IPR051800">
    <property type="entry name" value="PqiA-PqiB_transport"/>
</dbReference>
<evidence type="ECO:0000313" key="11">
    <source>
        <dbReference type="Proteomes" id="UP000253720"/>
    </source>
</evidence>
<evidence type="ECO:0000259" key="9">
    <source>
        <dbReference type="Pfam" id="PF02470"/>
    </source>
</evidence>
<feature type="region of interest" description="Disordered" evidence="7">
    <location>
        <begin position="529"/>
        <end position="551"/>
    </location>
</feature>